<dbReference type="EMBL" id="JAANQT010000156">
    <property type="protein sequence ID" value="KAG1313870.1"/>
    <property type="molecule type" value="Genomic_DNA"/>
</dbReference>
<keyword evidence="2" id="KW-1185">Reference proteome</keyword>
<comment type="caution">
    <text evidence="1">The sequence shown here is derived from an EMBL/GenBank/DDBJ whole genome shotgun (WGS) entry which is preliminary data.</text>
</comment>
<gene>
    <name evidence="1" type="ORF">G6F64_001910</name>
</gene>
<evidence type="ECO:0000313" key="1">
    <source>
        <dbReference type="EMBL" id="KAG1313870.1"/>
    </source>
</evidence>
<reference evidence="1" key="1">
    <citation type="journal article" date="2020" name="Microb. Genom.">
        <title>Genetic diversity of clinical and environmental Mucorales isolates obtained from an investigation of mucormycosis cases among solid organ transplant recipients.</title>
        <authorList>
            <person name="Nguyen M.H."/>
            <person name="Kaul D."/>
            <person name="Muto C."/>
            <person name="Cheng S.J."/>
            <person name="Richter R.A."/>
            <person name="Bruno V.M."/>
            <person name="Liu G."/>
            <person name="Beyhan S."/>
            <person name="Sundermann A.J."/>
            <person name="Mounaud S."/>
            <person name="Pasculle A.W."/>
            <person name="Nierman W.C."/>
            <person name="Driscoll E."/>
            <person name="Cumbie R."/>
            <person name="Clancy C.J."/>
            <person name="Dupont C.L."/>
        </authorList>
    </citation>
    <scope>NUCLEOTIDE SEQUENCE</scope>
    <source>
        <strain evidence="1">GL11</strain>
    </source>
</reference>
<organism evidence="1 2">
    <name type="scientific">Rhizopus oryzae</name>
    <name type="common">Mucormycosis agent</name>
    <name type="synonym">Rhizopus arrhizus var. delemar</name>
    <dbReference type="NCBI Taxonomy" id="64495"/>
    <lineage>
        <taxon>Eukaryota</taxon>
        <taxon>Fungi</taxon>
        <taxon>Fungi incertae sedis</taxon>
        <taxon>Mucoromycota</taxon>
        <taxon>Mucoromycotina</taxon>
        <taxon>Mucoromycetes</taxon>
        <taxon>Mucorales</taxon>
        <taxon>Mucorineae</taxon>
        <taxon>Rhizopodaceae</taxon>
        <taxon>Rhizopus</taxon>
    </lineage>
</organism>
<dbReference type="Proteomes" id="UP000716291">
    <property type="component" value="Unassembled WGS sequence"/>
</dbReference>
<name>A0A9P6XHB7_RHIOR</name>
<accession>A0A9P6XHB7</accession>
<protein>
    <submittedName>
        <fullName evidence="1">Uncharacterized protein</fullName>
    </submittedName>
</protein>
<proteinExistence type="predicted"/>
<sequence length="190" mass="21092">MKLRHTASAHGVAGLRELTLLLPDFTWSRAGLNKLPLTAIKDKTTIGEGELLTTYCDPILANILANSDENVLLRWANVTCDATGDRRPDATGDRRPDATIIKLTQMSFGPSLGFGEAKAAQSTCDKYILCHDLTHLATFAKDTIDENKSNASLSFQIHAHMTFPRSIEELVTFINMKNLKMLLKITETFW</sequence>
<evidence type="ECO:0000313" key="2">
    <source>
        <dbReference type="Proteomes" id="UP000716291"/>
    </source>
</evidence>
<dbReference type="AlphaFoldDB" id="A0A9P6XHB7"/>